<dbReference type="EMBL" id="BAAAGS010000035">
    <property type="protein sequence ID" value="GAA0542959.1"/>
    <property type="molecule type" value="Genomic_DNA"/>
</dbReference>
<protein>
    <submittedName>
        <fullName evidence="1">Uncharacterized protein</fullName>
    </submittedName>
</protein>
<evidence type="ECO:0000313" key="1">
    <source>
        <dbReference type="EMBL" id="GAA0542959.1"/>
    </source>
</evidence>
<evidence type="ECO:0000313" key="2">
    <source>
        <dbReference type="Proteomes" id="UP001500729"/>
    </source>
</evidence>
<name>A0ABP3NEW8_SACER</name>
<dbReference type="NCBIfam" id="NF038147">
    <property type="entry name" value="lanti_IV_venA"/>
    <property type="match status" value="1"/>
</dbReference>
<keyword evidence="2" id="KW-1185">Reference proteome</keyword>
<dbReference type="NCBIfam" id="NF038157">
    <property type="entry name" value="lanti_ALQxL"/>
    <property type="match status" value="1"/>
</dbReference>
<reference evidence="2" key="1">
    <citation type="journal article" date="2019" name="Int. J. Syst. Evol. Microbiol.">
        <title>The Global Catalogue of Microorganisms (GCM) 10K type strain sequencing project: providing services to taxonomists for standard genome sequencing and annotation.</title>
        <authorList>
            <consortium name="The Broad Institute Genomics Platform"/>
            <consortium name="The Broad Institute Genome Sequencing Center for Infectious Disease"/>
            <person name="Wu L."/>
            <person name="Ma J."/>
        </authorList>
    </citation>
    <scope>NUCLEOTIDE SEQUENCE [LARGE SCALE GENOMIC DNA]</scope>
    <source>
        <strain evidence="2">JCM 10303</strain>
    </source>
</reference>
<organism evidence="1 2">
    <name type="scientific">Saccharopolyspora erythraea</name>
    <name type="common">Streptomyces erythraeus</name>
    <dbReference type="NCBI Taxonomy" id="1836"/>
    <lineage>
        <taxon>Bacteria</taxon>
        <taxon>Bacillati</taxon>
        <taxon>Actinomycetota</taxon>
        <taxon>Actinomycetes</taxon>
        <taxon>Pseudonocardiales</taxon>
        <taxon>Pseudonocardiaceae</taxon>
        <taxon>Saccharopolyspora</taxon>
    </lineage>
</organism>
<proteinExistence type="predicted"/>
<dbReference type="Proteomes" id="UP001500729">
    <property type="component" value="Unassembled WGS sequence"/>
</dbReference>
<accession>A0ABP3NEW8</accession>
<dbReference type="RefSeq" id="WP_009946683.1">
    <property type="nucleotide sequence ID" value="NZ_BAAAGS010000035.1"/>
</dbReference>
<gene>
    <name evidence="1" type="ORF">GCM10009533_47450</name>
</gene>
<sequence length="51" mass="5516">MYEEFELDVTALQQLPETEPVDQDGVQFGGGGGDQCLLLSNCLALTLVNED</sequence>
<comment type="caution">
    <text evidence="1">The sequence shown here is derived from an EMBL/GenBank/DDBJ whole genome shotgun (WGS) entry which is preliminary data.</text>
</comment>